<dbReference type="PANTHER" id="PTHR43899">
    <property type="entry name" value="RH59310P"/>
    <property type="match status" value="1"/>
</dbReference>
<accession>A0A316LDP1</accession>
<dbReference type="SUPFAM" id="SSF51735">
    <property type="entry name" value="NAD(P)-binding Rossmann-fold domains"/>
    <property type="match status" value="1"/>
</dbReference>
<comment type="caution">
    <text evidence="3">The sequence shown here is derived from an EMBL/GenBank/DDBJ whole genome shotgun (WGS) entry which is preliminary data.</text>
</comment>
<comment type="similarity">
    <text evidence="1">Belongs to the short-chain dehydrogenases/reductases (SDR) family.</text>
</comment>
<evidence type="ECO:0000256" key="2">
    <source>
        <dbReference type="ARBA" id="ARBA00023002"/>
    </source>
</evidence>
<dbReference type="PRINTS" id="PR00081">
    <property type="entry name" value="GDHRDH"/>
</dbReference>
<proteinExistence type="inferred from homology"/>
<dbReference type="Proteomes" id="UP000245762">
    <property type="component" value="Unassembled WGS sequence"/>
</dbReference>
<evidence type="ECO:0000313" key="3">
    <source>
        <dbReference type="EMBL" id="PWL38190.1"/>
    </source>
</evidence>
<gene>
    <name evidence="3" type="ORF">DKG77_07865</name>
</gene>
<dbReference type="AlphaFoldDB" id="A0A316LDP1"/>
<dbReference type="GO" id="GO:0016491">
    <property type="term" value="F:oxidoreductase activity"/>
    <property type="evidence" value="ECO:0007669"/>
    <property type="project" value="UniProtKB-KW"/>
</dbReference>
<dbReference type="InterPro" id="IPR051019">
    <property type="entry name" value="VLCFA-Steroid_DH"/>
</dbReference>
<dbReference type="Gene3D" id="3.40.50.720">
    <property type="entry name" value="NAD(P)-binding Rossmann-like Domain"/>
    <property type="match status" value="1"/>
</dbReference>
<evidence type="ECO:0000256" key="1">
    <source>
        <dbReference type="ARBA" id="ARBA00006484"/>
    </source>
</evidence>
<dbReference type="OrthoDB" id="9808814at2"/>
<dbReference type="PIRSF" id="PIRSF000126">
    <property type="entry name" value="11-beta-HSD1"/>
    <property type="match status" value="1"/>
</dbReference>
<reference evidence="3 4" key="1">
    <citation type="submission" date="2018-05" db="EMBL/GenBank/DDBJ databases">
        <title>Complete genome sequence of Flagellimonas aquimarina ECD12 isolated from seaweed Ecklonia cava.</title>
        <authorList>
            <person name="Choi S."/>
            <person name="Seong C."/>
        </authorList>
    </citation>
    <scope>NUCLEOTIDE SEQUENCE [LARGE SCALE GENOMIC DNA]</scope>
    <source>
        <strain evidence="3 4">ECD12</strain>
    </source>
</reference>
<dbReference type="InterPro" id="IPR002347">
    <property type="entry name" value="SDR_fam"/>
</dbReference>
<keyword evidence="2" id="KW-0560">Oxidoreductase</keyword>
<keyword evidence="4" id="KW-1185">Reference proteome</keyword>
<protein>
    <submittedName>
        <fullName evidence="3">Short-chain dehydrogenase</fullName>
    </submittedName>
</protein>
<dbReference type="Pfam" id="PF00106">
    <property type="entry name" value="adh_short"/>
    <property type="match status" value="1"/>
</dbReference>
<evidence type="ECO:0000313" key="4">
    <source>
        <dbReference type="Proteomes" id="UP000245762"/>
    </source>
</evidence>
<dbReference type="RefSeq" id="WP_109661938.1">
    <property type="nucleotide sequence ID" value="NZ_QGEG01000002.1"/>
</dbReference>
<dbReference type="InterPro" id="IPR036291">
    <property type="entry name" value="NAD(P)-bd_dom_sf"/>
</dbReference>
<name>A0A316LDP1_9FLAO</name>
<organism evidence="3 4">
    <name type="scientific">Flagellimonas aquimarina</name>
    <dbReference type="NCBI Taxonomy" id="2201895"/>
    <lineage>
        <taxon>Bacteria</taxon>
        <taxon>Pseudomonadati</taxon>
        <taxon>Bacteroidota</taxon>
        <taxon>Flavobacteriia</taxon>
        <taxon>Flavobacteriales</taxon>
        <taxon>Flavobacteriaceae</taxon>
        <taxon>Flagellimonas</taxon>
    </lineage>
</organism>
<dbReference type="PANTHER" id="PTHR43899:SF13">
    <property type="entry name" value="RH59310P"/>
    <property type="match status" value="1"/>
</dbReference>
<sequence>MRNFRQQYGPWALITGASSGIGKEFAKQLAEKGLNLILIARRQELLNALSDELEGQYSIKVKAIKADLLRPDFINQIKKETTHLDIGLLVNNAGLWKMGEYLEIPLEQELDMIDLNIKAPAILTHHFGKLLRQRGEGGIINLGSLLAYVSVPYSSVYGATKAYELSKGESLHYELSKKGVDVLTVNPGLTATEMTDSFDFSHMPSDLMQPQDVAKVALNSLGKKSHVIPGFTNKVLGFLSKRIMSRDANTKLFGKLIGKANQKKKLADSNVEETASRRLKPNVS</sequence>
<dbReference type="EMBL" id="QGEG01000002">
    <property type="protein sequence ID" value="PWL38190.1"/>
    <property type="molecule type" value="Genomic_DNA"/>
</dbReference>
<dbReference type="CDD" id="cd05356">
    <property type="entry name" value="17beta-HSD1_like_SDR_c"/>
    <property type="match status" value="1"/>
</dbReference>